<keyword evidence="1" id="KW-1133">Transmembrane helix</keyword>
<dbReference type="AlphaFoldDB" id="A0A3A8F1Z8"/>
<gene>
    <name evidence="2" type="ORF">D7V21_05105</name>
</gene>
<name>A0A3A8F1Z8_9GAMM</name>
<feature type="transmembrane region" description="Helical" evidence="1">
    <location>
        <begin position="6"/>
        <end position="26"/>
    </location>
</feature>
<organism evidence="2 3">
    <name type="scientific">Acinetobacter guerrae</name>
    <dbReference type="NCBI Taxonomy" id="1843371"/>
    <lineage>
        <taxon>Bacteria</taxon>
        <taxon>Pseudomonadati</taxon>
        <taxon>Pseudomonadota</taxon>
        <taxon>Gammaproteobacteria</taxon>
        <taxon>Moraxellales</taxon>
        <taxon>Moraxellaceae</taxon>
        <taxon>Acinetobacter</taxon>
    </lineage>
</organism>
<dbReference type="RefSeq" id="WP_120369446.1">
    <property type="nucleotide sequence ID" value="NZ_RAXU01000004.1"/>
</dbReference>
<keyword evidence="1" id="KW-0812">Transmembrane</keyword>
<evidence type="ECO:0000313" key="2">
    <source>
        <dbReference type="EMBL" id="RKG35161.1"/>
    </source>
</evidence>
<sequence>MNNKDYQSSGMAYACVVAIFFSLTIFGMKGCAKEQDYQEAKAKAYQQEFKNGSNRDLVVLQSTASDKLGVVR</sequence>
<comment type="caution">
    <text evidence="2">The sequence shown here is derived from an EMBL/GenBank/DDBJ whole genome shotgun (WGS) entry which is preliminary data.</text>
</comment>
<dbReference type="Proteomes" id="UP000269001">
    <property type="component" value="Unassembled WGS sequence"/>
</dbReference>
<evidence type="ECO:0000256" key="1">
    <source>
        <dbReference type="SAM" id="Phobius"/>
    </source>
</evidence>
<protein>
    <submittedName>
        <fullName evidence="2">Uncharacterized protein</fullName>
    </submittedName>
</protein>
<dbReference type="EMBL" id="RAXU01000004">
    <property type="protein sequence ID" value="RKG35161.1"/>
    <property type="molecule type" value="Genomic_DNA"/>
</dbReference>
<accession>A0A3A8F1Z8</accession>
<evidence type="ECO:0000313" key="3">
    <source>
        <dbReference type="Proteomes" id="UP000269001"/>
    </source>
</evidence>
<reference evidence="2 3" key="1">
    <citation type="submission" date="2018-09" db="EMBL/GenBank/DDBJ databases">
        <title>The draft genome of Acinetobacter spp. strains.</title>
        <authorList>
            <person name="Qin J."/>
            <person name="Feng Y."/>
            <person name="Zong Z."/>
        </authorList>
    </citation>
    <scope>NUCLEOTIDE SEQUENCE [LARGE SCALE GENOMIC DNA]</scope>
    <source>
        <strain evidence="2 3">WCHAc060096</strain>
    </source>
</reference>
<proteinExistence type="predicted"/>
<keyword evidence="3" id="KW-1185">Reference proteome</keyword>
<keyword evidence="1" id="KW-0472">Membrane</keyword>